<dbReference type="SMART" id="SM00387">
    <property type="entry name" value="HATPase_c"/>
    <property type="match status" value="1"/>
</dbReference>
<dbReference type="PROSITE" id="PS50109">
    <property type="entry name" value="HIS_KIN"/>
    <property type="match status" value="1"/>
</dbReference>
<dbReference type="InterPro" id="IPR050736">
    <property type="entry name" value="Sensor_HK_Regulatory"/>
</dbReference>
<sequence length="598" mass="64659">MERRSEFLAELGQALQPITDPGEVVATAVRMLGQHLRADRCAYAEVEDDEDHFVIPGYSTRGDTASIVGRYAMSAFGAETLRLMRADLPYVVDDMLADPRVTEGDRAAYEQTQIRAVISMPLHKAGRFVAGMAVHQRTPRRWLSEDVELLRTVTQRCWESMERARAVRSLQESERRLRTALAEAEAARDRAQRRQALTAALARARTVDDVATVVVADMVVAQGAKTGALAVRDADAEALVLLRSVGFPEPVPAHVKRQRLDFRSPLTECFRTQSPVWIETREGPEGLDARFPPIAPVWDALGVAAAGFVPLLVAGETVGVISFSFHAPRAFTPEERAFLLAVGQQAALAVERARLFEAEHAARAEAERANRAKSEFLAVMSHELRTPLNAIGGYAELIGMGIRGPVTEQQREDLGRIQASQRHLLGLINEVLNYARLETGTVRYDVADVDLADALAAAEALVAPQAQARKLSLSVARCPPGLAARADAEKVRQVLVNLLSNAVKFTQPGGRVELSCAASEGAVHVLVRDTGIGIAADQLERIFEPFVQVRADLARTAEGTGLGLAISRDLARGMAGDLTAESTPGAGSTFTLTLPAAP</sequence>
<dbReference type="Gene3D" id="1.10.287.130">
    <property type="match status" value="1"/>
</dbReference>
<dbReference type="EC" id="2.7.13.3" evidence="3"/>
<name>A0A6J4KAK5_9BACT</name>
<keyword evidence="9" id="KW-0067">ATP-binding</keyword>
<dbReference type="PANTHER" id="PTHR43711:SF26">
    <property type="entry name" value="SENSOR HISTIDINE KINASE RCSC"/>
    <property type="match status" value="1"/>
</dbReference>
<dbReference type="InterPro" id="IPR003594">
    <property type="entry name" value="HATPase_dom"/>
</dbReference>
<dbReference type="InterPro" id="IPR003661">
    <property type="entry name" value="HisK_dim/P_dom"/>
</dbReference>
<dbReference type="Gene3D" id="3.30.565.10">
    <property type="entry name" value="Histidine kinase-like ATPase, C-terminal domain"/>
    <property type="match status" value="1"/>
</dbReference>
<evidence type="ECO:0000256" key="12">
    <source>
        <dbReference type="SAM" id="Coils"/>
    </source>
</evidence>
<dbReference type="PANTHER" id="PTHR43711">
    <property type="entry name" value="TWO-COMPONENT HISTIDINE KINASE"/>
    <property type="match status" value="1"/>
</dbReference>
<dbReference type="GO" id="GO:0000155">
    <property type="term" value="F:phosphorelay sensor kinase activity"/>
    <property type="evidence" value="ECO:0007669"/>
    <property type="project" value="InterPro"/>
</dbReference>
<dbReference type="Pfam" id="PF13185">
    <property type="entry name" value="GAF_2"/>
    <property type="match status" value="1"/>
</dbReference>
<evidence type="ECO:0000313" key="14">
    <source>
        <dbReference type="EMBL" id="CAA9299355.1"/>
    </source>
</evidence>
<evidence type="ECO:0000256" key="10">
    <source>
        <dbReference type="ARBA" id="ARBA00023012"/>
    </source>
</evidence>
<evidence type="ECO:0000256" key="9">
    <source>
        <dbReference type="ARBA" id="ARBA00022840"/>
    </source>
</evidence>
<dbReference type="PRINTS" id="PR00344">
    <property type="entry name" value="BCTRLSENSOR"/>
</dbReference>
<feature type="coiled-coil region" evidence="12">
    <location>
        <begin position="163"/>
        <end position="194"/>
    </location>
</feature>
<dbReference type="FunFam" id="3.30.565.10:FF:000023">
    <property type="entry name" value="PAS domain-containing sensor histidine kinase"/>
    <property type="match status" value="1"/>
</dbReference>
<dbReference type="InterPro" id="IPR036097">
    <property type="entry name" value="HisK_dim/P_sf"/>
</dbReference>
<dbReference type="InterPro" id="IPR003018">
    <property type="entry name" value="GAF"/>
</dbReference>
<gene>
    <name evidence="14" type="ORF">AVDCRST_MAG89-348</name>
</gene>
<evidence type="ECO:0000256" key="2">
    <source>
        <dbReference type="ARBA" id="ARBA00004236"/>
    </source>
</evidence>
<reference evidence="14" key="1">
    <citation type="submission" date="2020-02" db="EMBL/GenBank/DDBJ databases">
        <authorList>
            <person name="Meier V. D."/>
        </authorList>
    </citation>
    <scope>NUCLEOTIDE SEQUENCE</scope>
    <source>
        <strain evidence="14">AVDCRST_MAG89</strain>
    </source>
</reference>
<dbReference type="EMBL" id="CADCTV010000080">
    <property type="protein sequence ID" value="CAA9299355.1"/>
    <property type="molecule type" value="Genomic_DNA"/>
</dbReference>
<comment type="subcellular location">
    <subcellularLocation>
        <location evidence="2">Cell membrane</location>
    </subcellularLocation>
</comment>
<evidence type="ECO:0000256" key="6">
    <source>
        <dbReference type="ARBA" id="ARBA00022679"/>
    </source>
</evidence>
<dbReference type="CDD" id="cd16922">
    <property type="entry name" value="HATPase_EvgS-ArcB-TorS-like"/>
    <property type="match status" value="1"/>
</dbReference>
<feature type="domain" description="Histidine kinase" evidence="13">
    <location>
        <begin position="379"/>
        <end position="598"/>
    </location>
</feature>
<proteinExistence type="predicted"/>
<dbReference type="SMART" id="SM00065">
    <property type="entry name" value="GAF"/>
    <property type="match status" value="2"/>
</dbReference>
<dbReference type="SMART" id="SM00388">
    <property type="entry name" value="HisKA"/>
    <property type="match status" value="1"/>
</dbReference>
<evidence type="ECO:0000256" key="7">
    <source>
        <dbReference type="ARBA" id="ARBA00022741"/>
    </source>
</evidence>
<evidence type="ECO:0000256" key="1">
    <source>
        <dbReference type="ARBA" id="ARBA00000085"/>
    </source>
</evidence>
<comment type="catalytic activity">
    <reaction evidence="1">
        <text>ATP + protein L-histidine = ADP + protein N-phospho-L-histidine.</text>
        <dbReference type="EC" id="2.7.13.3"/>
    </reaction>
</comment>
<keyword evidence="6" id="KW-0808">Transferase</keyword>
<organism evidence="14">
    <name type="scientific">uncultured Gemmatimonadota bacterium</name>
    <dbReference type="NCBI Taxonomy" id="203437"/>
    <lineage>
        <taxon>Bacteria</taxon>
        <taxon>Pseudomonadati</taxon>
        <taxon>Gemmatimonadota</taxon>
        <taxon>environmental samples</taxon>
    </lineage>
</organism>
<dbReference type="SUPFAM" id="SSF47384">
    <property type="entry name" value="Homodimeric domain of signal transducing histidine kinase"/>
    <property type="match status" value="1"/>
</dbReference>
<evidence type="ECO:0000256" key="3">
    <source>
        <dbReference type="ARBA" id="ARBA00012438"/>
    </source>
</evidence>
<keyword evidence="10" id="KW-0902">Two-component regulatory system</keyword>
<dbReference type="Pfam" id="PF01590">
    <property type="entry name" value="GAF"/>
    <property type="match status" value="1"/>
</dbReference>
<dbReference type="InterPro" id="IPR004358">
    <property type="entry name" value="Sig_transdc_His_kin-like_C"/>
</dbReference>
<evidence type="ECO:0000259" key="13">
    <source>
        <dbReference type="PROSITE" id="PS50109"/>
    </source>
</evidence>
<dbReference type="CDD" id="cd00082">
    <property type="entry name" value="HisKA"/>
    <property type="match status" value="1"/>
</dbReference>
<keyword evidence="11" id="KW-0472">Membrane</keyword>
<keyword evidence="12" id="KW-0175">Coiled coil</keyword>
<keyword evidence="4" id="KW-1003">Cell membrane</keyword>
<keyword evidence="5" id="KW-0597">Phosphoprotein</keyword>
<evidence type="ECO:0000256" key="11">
    <source>
        <dbReference type="ARBA" id="ARBA00023136"/>
    </source>
</evidence>
<dbReference type="Gene3D" id="3.30.450.40">
    <property type="match status" value="2"/>
</dbReference>
<dbReference type="SUPFAM" id="SSF55781">
    <property type="entry name" value="GAF domain-like"/>
    <property type="match status" value="2"/>
</dbReference>
<accession>A0A6J4KAK5</accession>
<dbReference type="GO" id="GO:0005886">
    <property type="term" value="C:plasma membrane"/>
    <property type="evidence" value="ECO:0007669"/>
    <property type="project" value="UniProtKB-SubCell"/>
</dbReference>
<dbReference type="GO" id="GO:0005524">
    <property type="term" value="F:ATP binding"/>
    <property type="evidence" value="ECO:0007669"/>
    <property type="project" value="UniProtKB-KW"/>
</dbReference>
<evidence type="ECO:0000256" key="4">
    <source>
        <dbReference type="ARBA" id="ARBA00022475"/>
    </source>
</evidence>
<dbReference type="InterPro" id="IPR005467">
    <property type="entry name" value="His_kinase_dom"/>
</dbReference>
<keyword evidence="8 14" id="KW-0418">Kinase</keyword>
<dbReference type="AlphaFoldDB" id="A0A6J4KAK5"/>
<evidence type="ECO:0000256" key="8">
    <source>
        <dbReference type="ARBA" id="ARBA00022777"/>
    </source>
</evidence>
<evidence type="ECO:0000256" key="5">
    <source>
        <dbReference type="ARBA" id="ARBA00022553"/>
    </source>
</evidence>
<protein>
    <recommendedName>
        <fullName evidence="3">histidine kinase</fullName>
        <ecNumber evidence="3">2.7.13.3</ecNumber>
    </recommendedName>
</protein>
<dbReference type="SUPFAM" id="SSF55874">
    <property type="entry name" value="ATPase domain of HSP90 chaperone/DNA topoisomerase II/histidine kinase"/>
    <property type="match status" value="1"/>
</dbReference>
<dbReference type="InterPro" id="IPR029016">
    <property type="entry name" value="GAF-like_dom_sf"/>
</dbReference>
<keyword evidence="7" id="KW-0547">Nucleotide-binding</keyword>
<dbReference type="Pfam" id="PF00512">
    <property type="entry name" value="HisKA"/>
    <property type="match status" value="1"/>
</dbReference>
<dbReference type="Pfam" id="PF02518">
    <property type="entry name" value="HATPase_c"/>
    <property type="match status" value="1"/>
</dbReference>
<dbReference type="InterPro" id="IPR036890">
    <property type="entry name" value="HATPase_C_sf"/>
</dbReference>